<keyword evidence="1" id="KW-1133">Transmembrane helix</keyword>
<protein>
    <submittedName>
        <fullName evidence="2">Uncharacterized protein</fullName>
    </submittedName>
</protein>
<dbReference type="Proteomes" id="UP000183245">
    <property type="component" value="Unassembled WGS sequence"/>
</dbReference>
<keyword evidence="1" id="KW-0472">Membrane</keyword>
<sequence>MNAIISRILFSIVLFVLTLVSGFIVAITDNPYNIVFFTIHKLFALVTTIVTGIAIYQMQKGIGLKPVVVFLVVVSVLFVIALFSSGAMLSIQKTPASAVLIVHRIVPVLMTVSAGATVFFLTSGK</sequence>
<feature type="transmembrane region" description="Helical" evidence="1">
    <location>
        <begin position="34"/>
        <end position="56"/>
    </location>
</feature>
<feature type="transmembrane region" description="Helical" evidence="1">
    <location>
        <begin position="68"/>
        <end position="89"/>
    </location>
</feature>
<keyword evidence="1" id="KW-0812">Transmembrane</keyword>
<proteinExistence type="predicted"/>
<organism evidence="2 3">
    <name type="scientific">Candidatus Wirthbacteria bacterium CG2_30_54_11</name>
    <dbReference type="NCBI Taxonomy" id="1817892"/>
    <lineage>
        <taxon>Bacteria</taxon>
        <taxon>Candidatus Wirthbacteria</taxon>
    </lineage>
</organism>
<reference evidence="2 3" key="1">
    <citation type="journal article" date="2016" name="Environ. Microbiol.">
        <title>Genomic resolution of a cold subsurface aquifer community provides metabolic insights for novel microbes adapted to high CO concentrations.</title>
        <authorList>
            <person name="Probst A.J."/>
            <person name="Castelle C.J."/>
            <person name="Singh A."/>
            <person name="Brown C.T."/>
            <person name="Anantharaman K."/>
            <person name="Sharon I."/>
            <person name="Hug L.A."/>
            <person name="Burstein D."/>
            <person name="Emerson J.B."/>
            <person name="Thomas B.C."/>
            <person name="Banfield J.F."/>
        </authorList>
    </citation>
    <scope>NUCLEOTIDE SEQUENCE [LARGE SCALE GENOMIC DNA]</scope>
    <source>
        <strain evidence="2">CG2_30_54_11</strain>
    </source>
</reference>
<evidence type="ECO:0000313" key="2">
    <source>
        <dbReference type="EMBL" id="OIP95204.1"/>
    </source>
</evidence>
<gene>
    <name evidence="2" type="ORF">AUK40_06210</name>
</gene>
<feature type="transmembrane region" description="Helical" evidence="1">
    <location>
        <begin position="101"/>
        <end position="121"/>
    </location>
</feature>
<evidence type="ECO:0000313" key="3">
    <source>
        <dbReference type="Proteomes" id="UP000183245"/>
    </source>
</evidence>
<name>A0A1J5IDL7_9BACT</name>
<feature type="transmembrane region" description="Helical" evidence="1">
    <location>
        <begin position="7"/>
        <end position="28"/>
    </location>
</feature>
<accession>A0A1J5IDL7</accession>
<evidence type="ECO:0000256" key="1">
    <source>
        <dbReference type="SAM" id="Phobius"/>
    </source>
</evidence>
<dbReference type="AlphaFoldDB" id="A0A1J5IDL7"/>
<dbReference type="EMBL" id="MNZT01000113">
    <property type="protein sequence ID" value="OIP95204.1"/>
    <property type="molecule type" value="Genomic_DNA"/>
</dbReference>
<comment type="caution">
    <text evidence="2">The sequence shown here is derived from an EMBL/GenBank/DDBJ whole genome shotgun (WGS) entry which is preliminary data.</text>
</comment>